<evidence type="ECO:0000259" key="5">
    <source>
        <dbReference type="Pfam" id="PF00732"/>
    </source>
</evidence>
<evidence type="ECO:0000313" key="7">
    <source>
        <dbReference type="EMBL" id="PUA81061.1"/>
    </source>
</evidence>
<dbReference type="Pfam" id="PF05199">
    <property type="entry name" value="GMC_oxred_C"/>
    <property type="match status" value="1"/>
</dbReference>
<accession>A0A2R7YXK0</accession>
<keyword evidence="8" id="KW-1185">Reference proteome</keyword>
<feature type="domain" description="Glucose-methanol-choline oxidoreductase C-terminal" evidence="6">
    <location>
        <begin position="365"/>
        <end position="496"/>
    </location>
</feature>
<dbReference type="AlphaFoldDB" id="A0A2R7YXK0"/>
<comment type="caution">
    <text evidence="7">The sequence shown here is derived from an EMBL/GenBank/DDBJ whole genome shotgun (WGS) entry which is preliminary data.</text>
</comment>
<dbReference type="GO" id="GO:0016614">
    <property type="term" value="F:oxidoreductase activity, acting on CH-OH group of donors"/>
    <property type="evidence" value="ECO:0007669"/>
    <property type="project" value="InterPro"/>
</dbReference>
<comment type="similarity">
    <text evidence="2">Belongs to the GMC oxidoreductase family.</text>
</comment>
<sequence>METYDYIVAGAGSAGCAVAARLAESGARVLLLEGGPDNRVPEVQIPAAFAQLFHSDRDWDYHTEPEPTLGDRSIYQPRAKTLGGCSSMNCMLHVRGSRADYDSWTTYGVEGWSWSDVEPYFDKSPLGWRELPSPDPLSKAFVASAIETGIEDNPAHRGPNLDGVGLVTTTMRDGRRYDTATAYLAPLEDNDALTVVTGALIDKVLIEDGAAVGVRYLAGGRSVDARALREVVVSGGVFGTPEILQRSGIGPAEHLRALGITPVVDLPAVGAHLMDHPMTLMNWEIEGDEVGLFDGDDPAYVEQWVASGTGKLTSNVAEATAHIRSEPGLPGPDFQIVFVPSYFREHGAQVYDRPTFTLGQSYWTPTSTGSVLIASADPAQHARIRLNMLSGPAEMAAMIRAIRLSREIVATGPLATHAGIEISPGVDVESDADLETWIRENVEHTYHASCTARMGTGGALDSELRVRGVAGLRVADTSVFPVIPRSNTNLPAVMVGERCADFLLADHAGAQAPARHSEEMVARS</sequence>
<comment type="cofactor">
    <cofactor evidence="1">
        <name>FAD</name>
        <dbReference type="ChEBI" id="CHEBI:57692"/>
    </cofactor>
</comment>
<dbReference type="PIRSF" id="PIRSF000137">
    <property type="entry name" value="Alcohol_oxidase"/>
    <property type="match status" value="1"/>
</dbReference>
<dbReference type="InterPro" id="IPR012132">
    <property type="entry name" value="GMC_OxRdtase"/>
</dbReference>
<dbReference type="PANTHER" id="PTHR11552">
    <property type="entry name" value="GLUCOSE-METHANOL-CHOLINE GMC OXIDOREDUCTASE"/>
    <property type="match status" value="1"/>
</dbReference>
<evidence type="ECO:0000259" key="6">
    <source>
        <dbReference type="Pfam" id="PF05199"/>
    </source>
</evidence>
<dbReference type="SUPFAM" id="SSF51905">
    <property type="entry name" value="FAD/NAD(P)-binding domain"/>
    <property type="match status" value="1"/>
</dbReference>
<keyword evidence="3" id="KW-0285">Flavoprotein</keyword>
<dbReference type="RefSeq" id="WP_108344629.1">
    <property type="nucleotide sequence ID" value="NZ_PYXZ01000004.1"/>
</dbReference>
<evidence type="ECO:0000256" key="3">
    <source>
        <dbReference type="ARBA" id="ARBA00022630"/>
    </source>
</evidence>
<keyword evidence="4" id="KW-0274">FAD</keyword>
<reference evidence="7 8" key="1">
    <citation type="submission" date="2018-03" db="EMBL/GenBank/DDBJ databases">
        <authorList>
            <person name="Keele B.F."/>
        </authorList>
    </citation>
    <scope>NUCLEOTIDE SEQUENCE [LARGE SCALE GENOMIC DNA]</scope>
    <source>
        <strain evidence="7 8">IB-3</strain>
    </source>
</reference>
<protein>
    <submittedName>
        <fullName evidence="7">Oxidoreductase</fullName>
    </submittedName>
</protein>
<dbReference type="GO" id="GO:0050660">
    <property type="term" value="F:flavin adenine dinucleotide binding"/>
    <property type="evidence" value="ECO:0007669"/>
    <property type="project" value="InterPro"/>
</dbReference>
<dbReference type="InterPro" id="IPR000172">
    <property type="entry name" value="GMC_OxRdtase_N"/>
</dbReference>
<evidence type="ECO:0000256" key="2">
    <source>
        <dbReference type="ARBA" id="ARBA00010790"/>
    </source>
</evidence>
<name>A0A2R7YXK0_9ACTN</name>
<dbReference type="Proteomes" id="UP000244867">
    <property type="component" value="Unassembled WGS sequence"/>
</dbReference>
<dbReference type="OrthoDB" id="9785276at2"/>
<dbReference type="InterPro" id="IPR007867">
    <property type="entry name" value="GMC_OxRtase_C"/>
</dbReference>
<dbReference type="Gene3D" id="3.30.410.40">
    <property type="match status" value="1"/>
</dbReference>
<evidence type="ECO:0000256" key="1">
    <source>
        <dbReference type="ARBA" id="ARBA00001974"/>
    </source>
</evidence>
<dbReference type="SUPFAM" id="SSF54373">
    <property type="entry name" value="FAD-linked reductases, C-terminal domain"/>
    <property type="match status" value="1"/>
</dbReference>
<organism evidence="7 8">
    <name type="scientific">Nocardioides currus</name>
    <dbReference type="NCBI Taxonomy" id="2133958"/>
    <lineage>
        <taxon>Bacteria</taxon>
        <taxon>Bacillati</taxon>
        <taxon>Actinomycetota</taxon>
        <taxon>Actinomycetes</taxon>
        <taxon>Propionibacteriales</taxon>
        <taxon>Nocardioidaceae</taxon>
        <taxon>Nocardioides</taxon>
    </lineage>
</organism>
<gene>
    <name evidence="7" type="ORF">C7S10_11850</name>
</gene>
<evidence type="ECO:0000256" key="4">
    <source>
        <dbReference type="ARBA" id="ARBA00022827"/>
    </source>
</evidence>
<evidence type="ECO:0000313" key="8">
    <source>
        <dbReference type="Proteomes" id="UP000244867"/>
    </source>
</evidence>
<feature type="domain" description="Glucose-methanol-choline oxidoreductase N-terminal" evidence="5">
    <location>
        <begin position="4"/>
        <end position="277"/>
    </location>
</feature>
<proteinExistence type="inferred from homology"/>
<dbReference type="EMBL" id="PYXZ01000004">
    <property type="protein sequence ID" value="PUA81061.1"/>
    <property type="molecule type" value="Genomic_DNA"/>
</dbReference>
<dbReference type="PANTHER" id="PTHR11552:SF147">
    <property type="entry name" value="CHOLINE DEHYDROGENASE, MITOCHONDRIAL"/>
    <property type="match status" value="1"/>
</dbReference>
<dbReference type="Pfam" id="PF00732">
    <property type="entry name" value="GMC_oxred_N"/>
    <property type="match status" value="1"/>
</dbReference>
<dbReference type="InterPro" id="IPR036188">
    <property type="entry name" value="FAD/NAD-bd_sf"/>
</dbReference>
<dbReference type="Gene3D" id="3.50.50.60">
    <property type="entry name" value="FAD/NAD(P)-binding domain"/>
    <property type="match status" value="1"/>
</dbReference>